<feature type="chain" id="PRO_5045804272" evidence="5">
    <location>
        <begin position="45"/>
        <end position="434"/>
    </location>
</feature>
<evidence type="ECO:0000256" key="1">
    <source>
        <dbReference type="ARBA" id="ARBA00007534"/>
    </source>
</evidence>
<evidence type="ECO:0000256" key="4">
    <source>
        <dbReference type="ARBA" id="ARBA00023157"/>
    </source>
</evidence>
<dbReference type="PANTHER" id="PTHR33630:SF9">
    <property type="entry name" value="CUTINASE 4"/>
    <property type="match status" value="1"/>
</dbReference>
<evidence type="ECO:0000256" key="5">
    <source>
        <dbReference type="SAM" id="SignalP"/>
    </source>
</evidence>
<proteinExistence type="inferred from homology"/>
<keyword evidence="3" id="KW-0378">Hydrolase</keyword>
<keyword evidence="2" id="KW-0719">Serine esterase</keyword>
<gene>
    <name evidence="6" type="ORF">F8M49_18580</name>
</gene>
<dbReference type="Proteomes" id="UP001275440">
    <property type="component" value="Unassembled WGS sequence"/>
</dbReference>
<dbReference type="InterPro" id="IPR000675">
    <property type="entry name" value="Cutinase/axe"/>
</dbReference>
<organism evidence="6 7">
    <name type="scientific">Rhodococcus zopfii</name>
    <dbReference type="NCBI Taxonomy" id="43772"/>
    <lineage>
        <taxon>Bacteria</taxon>
        <taxon>Bacillati</taxon>
        <taxon>Actinomycetota</taxon>
        <taxon>Actinomycetes</taxon>
        <taxon>Mycobacteriales</taxon>
        <taxon>Nocardiaceae</taxon>
        <taxon>Rhodococcus</taxon>
    </lineage>
</organism>
<evidence type="ECO:0000313" key="7">
    <source>
        <dbReference type="Proteomes" id="UP001275440"/>
    </source>
</evidence>
<comment type="caution">
    <text evidence="6">The sequence shown here is derived from an EMBL/GenBank/DDBJ whole genome shotgun (WGS) entry which is preliminary data.</text>
</comment>
<evidence type="ECO:0000313" key="6">
    <source>
        <dbReference type="EMBL" id="MDV2476824.1"/>
    </source>
</evidence>
<sequence>MVLPIRQFRPDITNFGGRVRPFRTSVLAAAALAALSVFAPGAAAAPGSGSSLPGSGPVVHPDNGALDCPDLLIVAVSGATDSSADRNPVEEETRRLWSNWVGNVTVPAGEANSGDPGSVGWMYVPYPSTYGLGLLRDVPTYQDSVAAGVASTNRILDEQKTRCGDRTRFVLVGYSVGGEVVERVTRELGHRPADAHVSPDDIAGVVLIGDPYRPAGVDSLGAPGPSGGGFMSSEPADYGALADRVQHACRPYDIACDAPEDIAILELALGVLGQMRFTLANPLQTITDAERVISTMAARAAAHIVSDDDWWQSDESLLDVLRAVADKTRPVPDEDLGPDRLREILDWAVGPGMTGGPGTPVVLEKLRAEGAGFVEDNSGVVELVLKPYIFLAFIQHIAYWNNNPHDPWYWESEKIVDWISALARAERDGAPAGK</sequence>
<name>A0ABU3WTC9_9NOCA</name>
<dbReference type="PANTHER" id="PTHR33630">
    <property type="entry name" value="CUTINASE RV1984C-RELATED-RELATED"/>
    <property type="match status" value="1"/>
</dbReference>
<keyword evidence="4" id="KW-1015">Disulfide bond</keyword>
<accession>A0ABU3WTC9</accession>
<protein>
    <submittedName>
        <fullName evidence="6">Cutinase family protein</fullName>
    </submittedName>
</protein>
<dbReference type="Gene3D" id="3.40.50.1820">
    <property type="entry name" value="alpha/beta hydrolase"/>
    <property type="match status" value="1"/>
</dbReference>
<dbReference type="SUPFAM" id="SSF53474">
    <property type="entry name" value="alpha/beta-Hydrolases"/>
    <property type="match status" value="1"/>
</dbReference>
<dbReference type="EMBL" id="WBMO01000001">
    <property type="protein sequence ID" value="MDV2476824.1"/>
    <property type="molecule type" value="Genomic_DNA"/>
</dbReference>
<feature type="signal peptide" evidence="5">
    <location>
        <begin position="1"/>
        <end position="44"/>
    </location>
</feature>
<reference evidence="6 7" key="1">
    <citation type="submission" date="2019-10" db="EMBL/GenBank/DDBJ databases">
        <title>Draft Genome Assembly of Rhodococcus zopfii DSM44189.</title>
        <authorList>
            <person name="Sutton J.M."/>
            <person name="Akob D.M."/>
            <person name="Bushman T.J."/>
        </authorList>
    </citation>
    <scope>NUCLEOTIDE SEQUENCE [LARGE SCALE GENOMIC DNA]</scope>
    <source>
        <strain evidence="6 7">DSM 44189</strain>
    </source>
</reference>
<keyword evidence="5" id="KW-0732">Signal</keyword>
<dbReference type="SMART" id="SM01110">
    <property type="entry name" value="Cutinase"/>
    <property type="match status" value="1"/>
</dbReference>
<evidence type="ECO:0000256" key="2">
    <source>
        <dbReference type="ARBA" id="ARBA00022487"/>
    </source>
</evidence>
<dbReference type="InterPro" id="IPR029058">
    <property type="entry name" value="AB_hydrolase_fold"/>
</dbReference>
<evidence type="ECO:0000256" key="3">
    <source>
        <dbReference type="ARBA" id="ARBA00022801"/>
    </source>
</evidence>
<keyword evidence="7" id="KW-1185">Reference proteome</keyword>
<dbReference type="Pfam" id="PF01083">
    <property type="entry name" value="Cutinase"/>
    <property type="match status" value="1"/>
</dbReference>
<comment type="similarity">
    <text evidence="1">Belongs to the cutinase family.</text>
</comment>